<dbReference type="Pfam" id="PF04860">
    <property type="entry name" value="Phage_portal"/>
    <property type="match status" value="1"/>
</dbReference>
<dbReference type="Gene3D" id="3.40.140.120">
    <property type="match status" value="1"/>
</dbReference>
<protein>
    <submittedName>
        <fullName evidence="2">Phage portal protein</fullName>
    </submittedName>
</protein>
<feature type="region of interest" description="Disordered" evidence="1">
    <location>
        <begin position="416"/>
        <end position="440"/>
    </location>
</feature>
<accession>A0ABV6K9D7</accession>
<sequence>MGFLEKWFPKNDVEERAIYNSESTTLSDGAFSLDSLFTTNAITEEKVLKIPSAKACVDLIAGSIAQMPVYLYKENSDGSIEKINDKRMKLLNHEANDFLNGYSLKRNMVKDYVLHGASYVSLVEAGNTVLELHPLPARSIVVNKRIQNGYKVVGADIVLSNSESGAFNQVKKKQMKFKPYELMIALQETHDGLTSKGAIVHGQELFRQALSEIEYTSNLYERGALPLGLLKTDSRMTENQATSLREAWRNLYGGIKNSAKTVVLQEGMSYEALSMNPQEIQMNETRRGTASEICKLFNVPESLVASQVGKQYVSIEQNNLHFLKSTLSPIINSLESAMDRALLLESEKNAGYFFRFDTAELVRATEKERVDTIVSAVSGGIYTINEGRSKLDLPAISEDILKLSIGDVMLNPETGDIKVPNVEGENSNGKPTKQDGNSDN</sequence>
<proteinExistence type="predicted"/>
<feature type="compositionally biased region" description="Polar residues" evidence="1">
    <location>
        <begin position="424"/>
        <end position="440"/>
    </location>
</feature>
<reference evidence="2 3" key="1">
    <citation type="submission" date="2024-09" db="EMBL/GenBank/DDBJ databases">
        <authorList>
            <person name="Sun Q."/>
            <person name="Mori K."/>
        </authorList>
    </citation>
    <scope>NUCLEOTIDE SEQUENCE [LARGE SCALE GENOMIC DNA]</scope>
    <source>
        <strain evidence="2 3">NCAIM B.02610</strain>
    </source>
</reference>
<evidence type="ECO:0000313" key="3">
    <source>
        <dbReference type="Proteomes" id="UP001589838"/>
    </source>
</evidence>
<keyword evidence="3" id="KW-1185">Reference proteome</keyword>
<dbReference type="Proteomes" id="UP001589838">
    <property type="component" value="Unassembled WGS sequence"/>
</dbReference>
<evidence type="ECO:0000313" key="2">
    <source>
        <dbReference type="EMBL" id="MFC0469570.1"/>
    </source>
</evidence>
<dbReference type="InterPro" id="IPR006427">
    <property type="entry name" value="Portal_HK97"/>
</dbReference>
<dbReference type="Gene3D" id="3.30.1120.70">
    <property type="match status" value="1"/>
</dbReference>
<comment type="caution">
    <text evidence="2">The sequence shown here is derived from an EMBL/GenBank/DDBJ whole genome shotgun (WGS) entry which is preliminary data.</text>
</comment>
<organism evidence="2 3">
    <name type="scientific">Halalkalibacter kiskunsagensis</name>
    <dbReference type="NCBI Taxonomy" id="1548599"/>
    <lineage>
        <taxon>Bacteria</taxon>
        <taxon>Bacillati</taxon>
        <taxon>Bacillota</taxon>
        <taxon>Bacilli</taxon>
        <taxon>Bacillales</taxon>
        <taxon>Bacillaceae</taxon>
        <taxon>Halalkalibacter</taxon>
    </lineage>
</organism>
<dbReference type="InterPro" id="IPR006944">
    <property type="entry name" value="Phage/GTA_portal"/>
</dbReference>
<gene>
    <name evidence="2" type="ORF">ACFFHM_03265</name>
</gene>
<dbReference type="RefSeq" id="WP_335962247.1">
    <property type="nucleotide sequence ID" value="NZ_JAXBLX010000026.1"/>
</dbReference>
<evidence type="ECO:0000256" key="1">
    <source>
        <dbReference type="SAM" id="MobiDB-lite"/>
    </source>
</evidence>
<dbReference type="EMBL" id="JBHLUX010000008">
    <property type="protein sequence ID" value="MFC0469570.1"/>
    <property type="molecule type" value="Genomic_DNA"/>
</dbReference>
<dbReference type="NCBIfam" id="TIGR01537">
    <property type="entry name" value="portal_HK97"/>
    <property type="match status" value="1"/>
</dbReference>
<dbReference type="Gene3D" id="1.20.1270.210">
    <property type="match status" value="1"/>
</dbReference>
<name>A0ABV6K9D7_9BACI</name>